<dbReference type="PANTHER" id="PTHR33495:SF2">
    <property type="entry name" value="ANTI-SIGMA FACTOR ANTAGONIST TM_1081-RELATED"/>
    <property type="match status" value="1"/>
</dbReference>
<organism evidence="4 5">
    <name type="scientific">Microcoleus asticus IPMA8</name>
    <dbReference type="NCBI Taxonomy" id="2563858"/>
    <lineage>
        <taxon>Bacteria</taxon>
        <taxon>Bacillati</taxon>
        <taxon>Cyanobacteriota</taxon>
        <taxon>Cyanophyceae</taxon>
        <taxon>Oscillatoriophycideae</taxon>
        <taxon>Oscillatoriales</taxon>
        <taxon>Microcoleaceae</taxon>
        <taxon>Microcoleus</taxon>
        <taxon>Microcoleus asticus</taxon>
    </lineage>
</organism>
<protein>
    <recommendedName>
        <fullName evidence="2">Anti-sigma factor antagonist</fullName>
    </recommendedName>
</protein>
<accession>A0ABX2CZW0</accession>
<dbReference type="Pfam" id="PF01740">
    <property type="entry name" value="STAS"/>
    <property type="match status" value="1"/>
</dbReference>
<dbReference type="CDD" id="cd07043">
    <property type="entry name" value="STAS_anti-anti-sigma_factors"/>
    <property type="match status" value="1"/>
</dbReference>
<evidence type="ECO:0000256" key="2">
    <source>
        <dbReference type="RuleBase" id="RU003749"/>
    </source>
</evidence>
<evidence type="ECO:0000256" key="1">
    <source>
        <dbReference type="ARBA" id="ARBA00009013"/>
    </source>
</evidence>
<dbReference type="Gene3D" id="3.30.750.24">
    <property type="entry name" value="STAS domain"/>
    <property type="match status" value="1"/>
</dbReference>
<dbReference type="InterPro" id="IPR003658">
    <property type="entry name" value="Anti-sigma_ant"/>
</dbReference>
<gene>
    <name evidence="4" type="primary">rsbV_3</name>
    <name evidence="4" type="ORF">E5S67_03698</name>
</gene>
<dbReference type="InterPro" id="IPR036513">
    <property type="entry name" value="STAS_dom_sf"/>
</dbReference>
<dbReference type="SUPFAM" id="SSF52091">
    <property type="entry name" value="SpoIIaa-like"/>
    <property type="match status" value="1"/>
</dbReference>
<keyword evidence="5" id="KW-1185">Reference proteome</keyword>
<dbReference type="InterPro" id="IPR002645">
    <property type="entry name" value="STAS_dom"/>
</dbReference>
<feature type="domain" description="STAS" evidence="3">
    <location>
        <begin position="1"/>
        <end position="108"/>
    </location>
</feature>
<dbReference type="NCBIfam" id="TIGR00377">
    <property type="entry name" value="ant_ant_sig"/>
    <property type="match status" value="1"/>
</dbReference>
<sequence length="114" mass="12650">MEFPNFNQPIVLQPQNCLDSQAGSLLQQQLAEIAPDRHKLWVIDMADVDFIDSSGICALVGGLNAARHRGCRFVICNLSATVRLIFEITQLDQLFEIFDSFDQVISAETPSLVA</sequence>
<dbReference type="EMBL" id="SRRZ01000068">
    <property type="protein sequence ID" value="NQE35936.1"/>
    <property type="molecule type" value="Genomic_DNA"/>
</dbReference>
<evidence type="ECO:0000313" key="5">
    <source>
        <dbReference type="Proteomes" id="UP000702425"/>
    </source>
</evidence>
<reference evidence="4 5" key="1">
    <citation type="journal article" date="2020" name="Sci. Rep.">
        <title>A novel cyanobacterial geosmin producer, revising GeoA distribution and dispersion patterns in Bacteria.</title>
        <authorList>
            <person name="Churro C."/>
            <person name="Semedo-Aguiar A.P."/>
            <person name="Silva A.D."/>
            <person name="Pereira-Leal J.B."/>
            <person name="Leite R.B."/>
        </authorList>
    </citation>
    <scope>NUCLEOTIDE SEQUENCE [LARGE SCALE GENOMIC DNA]</scope>
    <source>
        <strain evidence="4 5">IPMA8</strain>
    </source>
</reference>
<dbReference type="PANTHER" id="PTHR33495">
    <property type="entry name" value="ANTI-SIGMA FACTOR ANTAGONIST TM_1081-RELATED-RELATED"/>
    <property type="match status" value="1"/>
</dbReference>
<evidence type="ECO:0000313" key="4">
    <source>
        <dbReference type="EMBL" id="NQE35936.1"/>
    </source>
</evidence>
<dbReference type="PROSITE" id="PS50801">
    <property type="entry name" value="STAS"/>
    <property type="match status" value="1"/>
</dbReference>
<proteinExistence type="inferred from homology"/>
<evidence type="ECO:0000259" key="3">
    <source>
        <dbReference type="PROSITE" id="PS50801"/>
    </source>
</evidence>
<comment type="similarity">
    <text evidence="1 2">Belongs to the anti-sigma-factor antagonist family.</text>
</comment>
<comment type="caution">
    <text evidence="4">The sequence shown here is derived from an EMBL/GenBank/DDBJ whole genome shotgun (WGS) entry which is preliminary data.</text>
</comment>
<name>A0ABX2CZW0_9CYAN</name>
<dbReference type="RefSeq" id="WP_172189699.1">
    <property type="nucleotide sequence ID" value="NZ_CAWPPK010000283.1"/>
</dbReference>
<dbReference type="Proteomes" id="UP000702425">
    <property type="component" value="Unassembled WGS sequence"/>
</dbReference>